<dbReference type="Proteomes" id="UP000095286">
    <property type="component" value="Unplaced"/>
</dbReference>
<dbReference type="WBParaSite" id="RSKR_0000524300.1">
    <property type="protein sequence ID" value="RSKR_0000524300.1"/>
    <property type="gene ID" value="RSKR_0000524300"/>
</dbReference>
<evidence type="ECO:0000313" key="2">
    <source>
        <dbReference type="WBParaSite" id="RSKR_0000524300.1"/>
    </source>
</evidence>
<proteinExistence type="predicted"/>
<evidence type="ECO:0000313" key="1">
    <source>
        <dbReference type="Proteomes" id="UP000095286"/>
    </source>
</evidence>
<sequence length="286" mass="32916">MVFGSEKKQRLAEEKRELMNNINAEKTKAKLEEARDDLIDKIEEIETLQRKNEELIIENRNLRERIKQMEEEKRCEALLKARNLKIRDRTISISITGDRGKGKSRVGLCIGLVKDTNSPLNFSVVALFDEKDSCENLLQIVPSIFRELTMIETLNVAGNEFQVVFYAVVDFMFLSALSGHQDPVCTHSCLRCTIRMRNVKCKDYFNLVSTSRVRGEASDELSKVSQDFLKIVLPENILIAPLHLSMRVFALIREVLVNNLTDEEKQVLEDNFFDLSTPVALYWQIS</sequence>
<organism evidence="1 2">
    <name type="scientific">Rhabditophanes sp. KR3021</name>
    <dbReference type="NCBI Taxonomy" id="114890"/>
    <lineage>
        <taxon>Eukaryota</taxon>
        <taxon>Metazoa</taxon>
        <taxon>Ecdysozoa</taxon>
        <taxon>Nematoda</taxon>
        <taxon>Chromadorea</taxon>
        <taxon>Rhabditida</taxon>
        <taxon>Tylenchina</taxon>
        <taxon>Panagrolaimomorpha</taxon>
        <taxon>Strongyloidoidea</taxon>
        <taxon>Alloionematidae</taxon>
        <taxon>Rhabditophanes</taxon>
    </lineage>
</organism>
<name>A0AC35TXC7_9BILA</name>
<accession>A0AC35TXC7</accession>
<protein>
    <submittedName>
        <fullName evidence="2">AAA_8 domain-containing protein</fullName>
    </submittedName>
</protein>
<reference evidence="2" key="1">
    <citation type="submission" date="2016-11" db="UniProtKB">
        <authorList>
            <consortium name="WormBaseParasite"/>
        </authorList>
    </citation>
    <scope>IDENTIFICATION</scope>
    <source>
        <strain evidence="2">KR3021</strain>
    </source>
</reference>